<dbReference type="AlphaFoldDB" id="A0A5C1APQ5"/>
<name>A0A5C1APQ5_9BACT</name>
<proteinExistence type="predicted"/>
<dbReference type="RefSeq" id="WP_149113294.1">
    <property type="nucleotide sequence ID" value="NZ_CP042425.1"/>
</dbReference>
<dbReference type="InterPro" id="IPR009061">
    <property type="entry name" value="DNA-bd_dom_put_sf"/>
</dbReference>
<dbReference type="OrthoDB" id="291753at2"/>
<evidence type="ECO:0000313" key="2">
    <source>
        <dbReference type="Proteomes" id="UP000324974"/>
    </source>
</evidence>
<sequence length="83" mass="8808">MKSEGFESPPAAASLAVDAKRLGELLSGVSERTIRTWDAAGYIPEPVRVGGKVLWSVAEVRAWLAAGSPDRVTWAACKAVRPS</sequence>
<dbReference type="KEGG" id="lrs:PX52LOC_05879"/>
<keyword evidence="1" id="KW-0238">DNA-binding</keyword>
<dbReference type="SUPFAM" id="SSF46955">
    <property type="entry name" value="Putative DNA-binding domain"/>
    <property type="match status" value="1"/>
</dbReference>
<keyword evidence="2" id="KW-1185">Reference proteome</keyword>
<reference evidence="2" key="1">
    <citation type="submission" date="2019-08" db="EMBL/GenBank/DDBJ databases">
        <title>Limnoglobus roseus gen. nov., sp. nov., a novel freshwater planctomycete with a giant genome from the family Gemmataceae.</title>
        <authorList>
            <person name="Kulichevskaya I.S."/>
            <person name="Naumoff D.G."/>
            <person name="Miroshnikov K."/>
            <person name="Ivanova A."/>
            <person name="Philippov D.A."/>
            <person name="Hakobyan A."/>
            <person name="Rijpstra I.C."/>
            <person name="Sinninghe Damste J.S."/>
            <person name="Liesack W."/>
            <person name="Dedysh S.N."/>
        </authorList>
    </citation>
    <scope>NUCLEOTIDE SEQUENCE [LARGE SCALE GENOMIC DNA]</scope>
    <source>
        <strain evidence="2">PX52</strain>
    </source>
</reference>
<dbReference type="Proteomes" id="UP000324974">
    <property type="component" value="Chromosome"/>
</dbReference>
<dbReference type="EMBL" id="CP042425">
    <property type="protein sequence ID" value="QEL18838.1"/>
    <property type="molecule type" value="Genomic_DNA"/>
</dbReference>
<evidence type="ECO:0000313" key="1">
    <source>
        <dbReference type="EMBL" id="QEL18838.1"/>
    </source>
</evidence>
<protein>
    <submittedName>
        <fullName evidence="1">DNA-binding protein</fullName>
    </submittedName>
</protein>
<dbReference type="GO" id="GO:0003677">
    <property type="term" value="F:DNA binding"/>
    <property type="evidence" value="ECO:0007669"/>
    <property type="project" value="UniProtKB-KW"/>
</dbReference>
<organism evidence="1 2">
    <name type="scientific">Limnoglobus roseus</name>
    <dbReference type="NCBI Taxonomy" id="2598579"/>
    <lineage>
        <taxon>Bacteria</taxon>
        <taxon>Pseudomonadati</taxon>
        <taxon>Planctomycetota</taxon>
        <taxon>Planctomycetia</taxon>
        <taxon>Gemmatales</taxon>
        <taxon>Gemmataceae</taxon>
        <taxon>Limnoglobus</taxon>
    </lineage>
</organism>
<gene>
    <name evidence="1" type="ORF">PX52LOC_05879</name>
</gene>
<accession>A0A5C1APQ5</accession>